<comment type="caution">
    <text evidence="1">The sequence shown here is derived from an EMBL/GenBank/DDBJ whole genome shotgun (WGS) entry which is preliminary data.</text>
</comment>
<protein>
    <submittedName>
        <fullName evidence="1">Uncharacterized protein</fullName>
    </submittedName>
</protein>
<evidence type="ECO:0000313" key="2">
    <source>
        <dbReference type="Proteomes" id="UP000807353"/>
    </source>
</evidence>
<accession>A0A9P5XX92</accession>
<gene>
    <name evidence="1" type="ORF">BDZ94DRAFT_1268138</name>
</gene>
<dbReference type="AlphaFoldDB" id="A0A9P5XX92"/>
<evidence type="ECO:0000313" key="1">
    <source>
        <dbReference type="EMBL" id="KAF9459422.1"/>
    </source>
</evidence>
<dbReference type="EMBL" id="MU150316">
    <property type="protein sequence ID" value="KAF9459422.1"/>
    <property type="molecule type" value="Genomic_DNA"/>
</dbReference>
<organism evidence="1 2">
    <name type="scientific">Collybia nuda</name>
    <dbReference type="NCBI Taxonomy" id="64659"/>
    <lineage>
        <taxon>Eukaryota</taxon>
        <taxon>Fungi</taxon>
        <taxon>Dikarya</taxon>
        <taxon>Basidiomycota</taxon>
        <taxon>Agaricomycotina</taxon>
        <taxon>Agaricomycetes</taxon>
        <taxon>Agaricomycetidae</taxon>
        <taxon>Agaricales</taxon>
        <taxon>Tricholomatineae</taxon>
        <taxon>Clitocybaceae</taxon>
        <taxon>Collybia</taxon>
    </lineage>
</organism>
<sequence>MGFSHMCVSDITDPNSFGNLPPTPPRSPAVPLSNSAKAFDKSYSHRTSFSDYGHSKCGASDFYAPLHYSPSITQATISPSHISTATLPIVPSSVRVIDEYKGDPRKKYKCAACPRGNSHASLL</sequence>
<name>A0A9P5XX92_9AGAR</name>
<keyword evidence="2" id="KW-1185">Reference proteome</keyword>
<reference evidence="1" key="1">
    <citation type="submission" date="2020-11" db="EMBL/GenBank/DDBJ databases">
        <authorList>
            <consortium name="DOE Joint Genome Institute"/>
            <person name="Ahrendt S."/>
            <person name="Riley R."/>
            <person name="Andreopoulos W."/>
            <person name="Labutti K."/>
            <person name="Pangilinan J."/>
            <person name="Ruiz-Duenas F.J."/>
            <person name="Barrasa J.M."/>
            <person name="Sanchez-Garcia M."/>
            <person name="Camarero S."/>
            <person name="Miyauchi S."/>
            <person name="Serrano A."/>
            <person name="Linde D."/>
            <person name="Babiker R."/>
            <person name="Drula E."/>
            <person name="Ayuso-Fernandez I."/>
            <person name="Pacheco R."/>
            <person name="Padilla G."/>
            <person name="Ferreira P."/>
            <person name="Barriuso J."/>
            <person name="Kellner H."/>
            <person name="Castanera R."/>
            <person name="Alfaro M."/>
            <person name="Ramirez L."/>
            <person name="Pisabarro A.G."/>
            <person name="Kuo A."/>
            <person name="Tritt A."/>
            <person name="Lipzen A."/>
            <person name="He G."/>
            <person name="Yan M."/>
            <person name="Ng V."/>
            <person name="Cullen D."/>
            <person name="Martin F."/>
            <person name="Rosso M.-N."/>
            <person name="Henrissat B."/>
            <person name="Hibbett D."/>
            <person name="Martinez A.T."/>
            <person name="Grigoriev I.V."/>
        </authorList>
    </citation>
    <scope>NUCLEOTIDE SEQUENCE</scope>
    <source>
        <strain evidence="1">CBS 247.69</strain>
    </source>
</reference>
<dbReference type="Proteomes" id="UP000807353">
    <property type="component" value="Unassembled WGS sequence"/>
</dbReference>
<proteinExistence type="predicted"/>